<protein>
    <recommendedName>
        <fullName evidence="4">phosphoglycolate phosphatase</fullName>
        <ecNumber evidence="4">3.1.3.18</ecNumber>
    </recommendedName>
</protein>
<keyword evidence="5" id="KW-0378">Hydrolase</keyword>
<dbReference type="InterPro" id="IPR006439">
    <property type="entry name" value="HAD-SF_hydro_IA"/>
</dbReference>
<dbReference type="SUPFAM" id="SSF56784">
    <property type="entry name" value="HAD-like"/>
    <property type="match status" value="1"/>
</dbReference>
<reference evidence="5" key="2">
    <citation type="submission" date="2021-09" db="EMBL/GenBank/DDBJ databases">
        <authorList>
            <person name="Gilroy R."/>
        </authorList>
    </citation>
    <scope>NUCLEOTIDE SEQUENCE</scope>
    <source>
        <strain evidence="5">4100</strain>
    </source>
</reference>
<dbReference type="PROSITE" id="PS01228">
    <property type="entry name" value="COF_1"/>
    <property type="match status" value="1"/>
</dbReference>
<comment type="similarity">
    <text evidence="3">Belongs to the HAD-like hydrolase superfamily. CbbY/CbbZ/Gph/YieH family.</text>
</comment>
<dbReference type="InterPro" id="IPR041492">
    <property type="entry name" value="HAD_2"/>
</dbReference>
<comment type="pathway">
    <text evidence="2">Organic acid metabolism; glycolate biosynthesis; glycolate from 2-phosphoglycolate: step 1/1.</text>
</comment>
<comment type="catalytic activity">
    <reaction evidence="1">
        <text>2-phosphoglycolate + H2O = glycolate + phosphate</text>
        <dbReference type="Rhea" id="RHEA:14369"/>
        <dbReference type="ChEBI" id="CHEBI:15377"/>
        <dbReference type="ChEBI" id="CHEBI:29805"/>
        <dbReference type="ChEBI" id="CHEBI:43474"/>
        <dbReference type="ChEBI" id="CHEBI:58033"/>
        <dbReference type="EC" id="3.1.3.18"/>
    </reaction>
</comment>
<dbReference type="Gene3D" id="1.10.150.240">
    <property type="entry name" value="Putative phosphatase, domain 2"/>
    <property type="match status" value="1"/>
</dbReference>
<evidence type="ECO:0000313" key="6">
    <source>
        <dbReference type="Proteomes" id="UP000711407"/>
    </source>
</evidence>
<dbReference type="EMBL" id="DYXT01000029">
    <property type="protein sequence ID" value="HJE39306.1"/>
    <property type="molecule type" value="Genomic_DNA"/>
</dbReference>
<organism evidence="5 6">
    <name type="scientific">Candidatus Amulumruptor caecigallinarius</name>
    <dbReference type="NCBI Taxonomy" id="2109911"/>
    <lineage>
        <taxon>Bacteria</taxon>
        <taxon>Pseudomonadati</taxon>
        <taxon>Bacteroidota</taxon>
        <taxon>Bacteroidia</taxon>
        <taxon>Bacteroidales</taxon>
        <taxon>Muribaculaceae</taxon>
        <taxon>Candidatus Amulumruptor</taxon>
    </lineage>
</organism>
<accession>A0A921E9L5</accession>
<dbReference type="InterPro" id="IPR050155">
    <property type="entry name" value="HAD-like_hydrolase_sf"/>
</dbReference>
<dbReference type="EC" id="3.1.3.18" evidence="4"/>
<dbReference type="GO" id="GO:0005829">
    <property type="term" value="C:cytosol"/>
    <property type="evidence" value="ECO:0007669"/>
    <property type="project" value="TreeGrafter"/>
</dbReference>
<dbReference type="Gene3D" id="3.40.50.1000">
    <property type="entry name" value="HAD superfamily/HAD-like"/>
    <property type="match status" value="1"/>
</dbReference>
<gene>
    <name evidence="5" type="ORF">K8V47_06080</name>
</gene>
<evidence type="ECO:0000256" key="3">
    <source>
        <dbReference type="ARBA" id="ARBA00006171"/>
    </source>
</evidence>
<name>A0A921E9L5_9BACT</name>
<dbReference type="InterPro" id="IPR023198">
    <property type="entry name" value="PGP-like_dom2"/>
</dbReference>
<dbReference type="PANTHER" id="PTHR43434">
    <property type="entry name" value="PHOSPHOGLYCOLATE PHOSPHATASE"/>
    <property type="match status" value="1"/>
</dbReference>
<dbReference type="PANTHER" id="PTHR43434:SF1">
    <property type="entry name" value="PHOSPHOGLYCOLATE PHOSPHATASE"/>
    <property type="match status" value="1"/>
</dbReference>
<reference evidence="5" key="1">
    <citation type="journal article" date="2021" name="PeerJ">
        <title>Extensive microbial diversity within the chicken gut microbiome revealed by metagenomics and culture.</title>
        <authorList>
            <person name="Gilroy R."/>
            <person name="Ravi A."/>
            <person name="Getino M."/>
            <person name="Pursley I."/>
            <person name="Horton D.L."/>
            <person name="Alikhan N.F."/>
            <person name="Baker D."/>
            <person name="Gharbi K."/>
            <person name="Hall N."/>
            <person name="Watson M."/>
            <person name="Adriaenssens E.M."/>
            <person name="Foster-Nyarko E."/>
            <person name="Jarju S."/>
            <person name="Secka A."/>
            <person name="Antonio M."/>
            <person name="Oren A."/>
            <person name="Chaudhuri R.R."/>
            <person name="La Ragione R."/>
            <person name="Hildebrand F."/>
            <person name="Pallen M.J."/>
        </authorList>
    </citation>
    <scope>NUCLEOTIDE SEQUENCE</scope>
    <source>
        <strain evidence="5">4100</strain>
    </source>
</reference>
<evidence type="ECO:0000256" key="1">
    <source>
        <dbReference type="ARBA" id="ARBA00000830"/>
    </source>
</evidence>
<dbReference type="SFLD" id="SFLDG01129">
    <property type="entry name" value="C1.5:_HAD__Beta-PGM__Phosphata"/>
    <property type="match status" value="1"/>
</dbReference>
<dbReference type="Proteomes" id="UP000711407">
    <property type="component" value="Unassembled WGS sequence"/>
</dbReference>
<comment type="caution">
    <text evidence="5">The sequence shown here is derived from an EMBL/GenBank/DDBJ whole genome shotgun (WGS) entry which is preliminary data.</text>
</comment>
<dbReference type="Pfam" id="PF13419">
    <property type="entry name" value="HAD_2"/>
    <property type="match status" value="1"/>
</dbReference>
<dbReference type="GO" id="GO:0006281">
    <property type="term" value="P:DNA repair"/>
    <property type="evidence" value="ECO:0007669"/>
    <property type="project" value="TreeGrafter"/>
</dbReference>
<evidence type="ECO:0000256" key="4">
    <source>
        <dbReference type="ARBA" id="ARBA00013078"/>
    </source>
</evidence>
<dbReference type="AlphaFoldDB" id="A0A921E9L5"/>
<dbReference type="SFLD" id="SFLDS00003">
    <property type="entry name" value="Haloacid_Dehalogenase"/>
    <property type="match status" value="1"/>
</dbReference>
<evidence type="ECO:0000313" key="5">
    <source>
        <dbReference type="EMBL" id="HJE39306.1"/>
    </source>
</evidence>
<dbReference type="GO" id="GO:0008967">
    <property type="term" value="F:phosphoglycolate phosphatase activity"/>
    <property type="evidence" value="ECO:0007669"/>
    <property type="project" value="UniProtKB-EC"/>
</dbReference>
<dbReference type="InterPro" id="IPR023214">
    <property type="entry name" value="HAD_sf"/>
</dbReference>
<evidence type="ECO:0000256" key="2">
    <source>
        <dbReference type="ARBA" id="ARBA00004818"/>
    </source>
</evidence>
<dbReference type="NCBIfam" id="TIGR01549">
    <property type="entry name" value="HAD-SF-IA-v1"/>
    <property type="match status" value="1"/>
</dbReference>
<dbReference type="InterPro" id="IPR036412">
    <property type="entry name" value="HAD-like_sf"/>
</dbReference>
<proteinExistence type="inferred from homology"/>
<sequence>MSKRLVIFDLDGTLLNTITDLGTATNYALQQEGLPTHPMQAYPSFVGNGVVRLLERALPESRRTADDIARLRKHFTKYYDRHGADHSEPYKGIPQLLSSLQELGVNLAVASNKYQSAVEALISRFFPDIRWAAVEGQKEGVPVKPDPSIIFEILGKCPTPKDEVLYVGDSGVDMETARRACVESVGVTWGFRPVKELREYQATHIVTLPAAILPLVTDSLTPSSSQPN</sequence>